<dbReference type="PROSITE" id="PS51892">
    <property type="entry name" value="SUBTILASE"/>
    <property type="match status" value="1"/>
</dbReference>
<dbReference type="Gene3D" id="2.60.120.380">
    <property type="match status" value="1"/>
</dbReference>
<keyword evidence="6" id="KW-1185">Reference proteome</keyword>
<dbReference type="Pfam" id="PF00082">
    <property type="entry name" value="Peptidase_S8"/>
    <property type="match status" value="1"/>
</dbReference>
<evidence type="ECO:0000256" key="2">
    <source>
        <dbReference type="PROSITE-ProRule" id="PRU01240"/>
    </source>
</evidence>
<sequence>MANYINTILNNVQSKIVIFILVILYFINYDISYCNAQTVKSNLKWSQFIEKSSDLQKTTKSTQFYLLFNENAGVSSLAQIQEKFVVIRRLDEQNFIVKLKDAYSDQSVGYRFYPANNLWKLNEQLLQQYNDPQIKTFQNDFLIYVNNESDDLSKSHNLKRIAYNVYKYRGRLTRVTLEELLANNNIEAITIESLLPKGEATVLDLNLNPNRINTVHNLYPYLTGENELISIQESFYDTDDIDLKGRYVDSGLESEFSENHATQMATIIAGNGNSFVTGRGVATNVNHSSVSFADIAPQTDAYYNENDVQLQNHSYGTAIEPFYGVLAQSYDKSAFNNKTLLHIQSSGNSGLEESEEGQYAGLPGFANLTGNYKNAKNTLAVASVDTTGNHVPYSSSGPAFDGRIKPELSTYSIAGTSNSAAMVSGTGILMQQQFKMLYDSAMPSALAKAILINSADDVGTLGPDFKTGYGQLNALAAIETIKNQHFISGVISSQSSAFSQSIQIPNNAINVKVTLVWNDVPANPNDAIALINDLDLSVSVSGDEHLPFILDSSPNETSLNKAAITGQDHLNNVEQVFINNPSGEEVIIEVTPYDISSTEQKFYIAYQYDIADSFRWTSPTSTDNIPYNGETTSHLRWENSYDISTGQLYYRLTGTSDNQWKLVSETVDLRSENFRWNNPEINELAQLKMEIGNDEFISDTFSISVPTRLSVSFNCEDSLAVSWNSFQSVDYYKLSNIQNDQPRVLYEQADTSITIQKAVLSSNFLRLTPYINGKSLISSFTVDYDLQGAFCYINNLYTYVEQDSGVFIYSELGGINNISEVIMQKEVGNSWQDVIAEVPKEEVVKLLDENPDNGLNNYRLLINFINGEQIISDKLNAFFVKDEDFLVFPNPVNSDQDIRVFGKSVRQIHEFRLTTIYGKEVLHYNFDDDRLFIERPQVDAGLYLYQIIKNGELVASGKLLFY</sequence>
<name>A0A937AN86_9BACT</name>
<dbReference type="Proteomes" id="UP000642920">
    <property type="component" value="Unassembled WGS sequence"/>
</dbReference>
<keyword evidence="3" id="KW-0812">Transmembrane</keyword>
<evidence type="ECO:0000259" key="4">
    <source>
        <dbReference type="Pfam" id="PF00082"/>
    </source>
</evidence>
<evidence type="ECO:0000313" key="6">
    <source>
        <dbReference type="Proteomes" id="UP000642920"/>
    </source>
</evidence>
<dbReference type="PANTHER" id="PTHR43399">
    <property type="entry name" value="SUBTILISIN-RELATED"/>
    <property type="match status" value="1"/>
</dbReference>
<dbReference type="Gene3D" id="3.40.50.200">
    <property type="entry name" value="Peptidase S8/S53 domain"/>
    <property type="match status" value="1"/>
</dbReference>
<evidence type="ECO:0000256" key="3">
    <source>
        <dbReference type="SAM" id="Phobius"/>
    </source>
</evidence>
<organism evidence="5 6">
    <name type="scientific">Marivirga atlantica</name>
    <dbReference type="NCBI Taxonomy" id="1548457"/>
    <lineage>
        <taxon>Bacteria</taxon>
        <taxon>Pseudomonadati</taxon>
        <taxon>Bacteroidota</taxon>
        <taxon>Cytophagia</taxon>
        <taxon>Cytophagales</taxon>
        <taxon>Marivirgaceae</taxon>
        <taxon>Marivirga</taxon>
    </lineage>
</organism>
<dbReference type="InterPro" id="IPR036852">
    <property type="entry name" value="Peptidase_S8/S53_dom_sf"/>
</dbReference>
<dbReference type="InterPro" id="IPR008979">
    <property type="entry name" value="Galactose-bd-like_sf"/>
</dbReference>
<dbReference type="GO" id="GO:0004252">
    <property type="term" value="F:serine-type endopeptidase activity"/>
    <property type="evidence" value="ECO:0007669"/>
    <property type="project" value="InterPro"/>
</dbReference>
<feature type="domain" description="Peptidase S8/S53" evidence="4">
    <location>
        <begin position="247"/>
        <end position="470"/>
    </location>
</feature>
<dbReference type="EMBL" id="JAERQG010000002">
    <property type="protein sequence ID" value="MBL0765807.1"/>
    <property type="molecule type" value="Genomic_DNA"/>
</dbReference>
<dbReference type="InterPro" id="IPR000209">
    <property type="entry name" value="Peptidase_S8/S53_dom"/>
</dbReference>
<evidence type="ECO:0000313" key="5">
    <source>
        <dbReference type="EMBL" id="MBL0765807.1"/>
    </source>
</evidence>
<dbReference type="GO" id="GO:0006508">
    <property type="term" value="P:proteolysis"/>
    <property type="evidence" value="ECO:0007669"/>
    <property type="project" value="InterPro"/>
</dbReference>
<dbReference type="AlphaFoldDB" id="A0A937AN86"/>
<comment type="caution">
    <text evidence="5">The sequence shown here is derived from an EMBL/GenBank/DDBJ whole genome shotgun (WGS) entry which is preliminary data.</text>
</comment>
<comment type="caution">
    <text evidence="2">Lacks conserved residue(s) required for the propagation of feature annotation.</text>
</comment>
<dbReference type="RefSeq" id="WP_201921117.1">
    <property type="nucleotide sequence ID" value="NZ_JAERQG010000002.1"/>
</dbReference>
<dbReference type="PANTHER" id="PTHR43399:SF4">
    <property type="entry name" value="CELL WALL-ASSOCIATED PROTEASE"/>
    <property type="match status" value="1"/>
</dbReference>
<gene>
    <name evidence="5" type="ORF">JKP34_11135</name>
</gene>
<dbReference type="InterPro" id="IPR051048">
    <property type="entry name" value="Peptidase_S8/S53_subtilisin"/>
</dbReference>
<proteinExistence type="inferred from homology"/>
<keyword evidence="3" id="KW-0472">Membrane</keyword>
<protein>
    <submittedName>
        <fullName evidence="5">S8 family serine peptidase</fullName>
    </submittedName>
</protein>
<keyword evidence="3" id="KW-1133">Transmembrane helix</keyword>
<comment type="similarity">
    <text evidence="1 2">Belongs to the peptidase S8 family.</text>
</comment>
<dbReference type="SUPFAM" id="SSF52743">
    <property type="entry name" value="Subtilisin-like"/>
    <property type="match status" value="1"/>
</dbReference>
<reference evidence="5" key="1">
    <citation type="submission" date="2021-01" db="EMBL/GenBank/DDBJ databases">
        <title>Marivirga sp. nov., isolated from intertidal surface sediments.</title>
        <authorList>
            <person name="Zhang M."/>
        </authorList>
    </citation>
    <scope>NUCLEOTIDE SEQUENCE</scope>
    <source>
        <strain evidence="5">SM1354</strain>
    </source>
</reference>
<evidence type="ECO:0000256" key="1">
    <source>
        <dbReference type="ARBA" id="ARBA00011073"/>
    </source>
</evidence>
<dbReference type="SUPFAM" id="SSF49785">
    <property type="entry name" value="Galactose-binding domain-like"/>
    <property type="match status" value="1"/>
</dbReference>
<accession>A0A937AN86</accession>
<feature type="transmembrane region" description="Helical" evidence="3">
    <location>
        <begin position="12"/>
        <end position="29"/>
    </location>
</feature>